<accession>A0A176VRX6</accession>
<proteinExistence type="predicted"/>
<dbReference type="Proteomes" id="UP000077202">
    <property type="component" value="Unassembled WGS sequence"/>
</dbReference>
<reference evidence="3" key="1">
    <citation type="submission" date="2016-03" db="EMBL/GenBank/DDBJ databases">
        <title>Mechanisms controlling the formation of the plant cell surface in tip-growing cells are functionally conserved among land plants.</title>
        <authorList>
            <person name="Honkanen S."/>
            <person name="Jones V.A."/>
            <person name="Morieri G."/>
            <person name="Champion C."/>
            <person name="Hetherington A.J."/>
            <person name="Kelly S."/>
            <person name="Saint-Marcoux D."/>
            <person name="Proust H."/>
            <person name="Prescott H."/>
            <person name="Dolan L."/>
        </authorList>
    </citation>
    <scope>NUCLEOTIDE SEQUENCE [LARGE SCALE GENOMIC DNA]</scope>
    <source>
        <tissue evidence="3">Whole gametophyte</tissue>
    </source>
</reference>
<name>A0A176VRX6_MARPO</name>
<keyword evidence="4" id="KW-1185">Reference proteome</keyword>
<feature type="coiled-coil region" evidence="1">
    <location>
        <begin position="281"/>
        <end position="371"/>
    </location>
</feature>
<sequence>MEKTVAPIVSTPEVAVGEPTQHVEIEGPSTVLIEVPADGTAEPLREGVEIVSLNSLSSERTQSAGSEEVLQPKTSEELAKELTLSDEILEQVVAQVRGKVVDAANVTLPSTPVEDVRPEEEKKTSGEEVKTLEVTFLDFLQDSVVTLLQYLDRKRGKYAISKERAREQAATLVTECAASKATLKEREAQLREKEIECEVLQLNLEKESGHCAELEETCGGLRKSNENEQKMFADLLTSSLKPKSEEPKKFVSPKTFGKIAEVKKAEEELRSKIAGKCDMEFQRAEELSASLAEENQKHEEELKNCAKKLADCELTKSSKIKCRLKVESECRRLREQLGKADMRSEESRRRMEKAEEAYHQLRDESTDELKLHLEKCLNGFTIWGLQTVKWLKLDSLKRRLMSAKTNGSEGHK</sequence>
<dbReference type="EMBL" id="LVLJ01003074">
    <property type="protein sequence ID" value="OAE22795.1"/>
    <property type="molecule type" value="Genomic_DNA"/>
</dbReference>
<dbReference type="AlphaFoldDB" id="A0A176VRX6"/>
<feature type="compositionally biased region" description="Polar residues" evidence="2">
    <location>
        <begin position="55"/>
        <end position="65"/>
    </location>
</feature>
<evidence type="ECO:0000256" key="1">
    <source>
        <dbReference type="SAM" id="Coils"/>
    </source>
</evidence>
<comment type="caution">
    <text evidence="3">The sequence shown here is derived from an EMBL/GenBank/DDBJ whole genome shotgun (WGS) entry which is preliminary data.</text>
</comment>
<organism evidence="3 4">
    <name type="scientific">Marchantia polymorpha subsp. ruderalis</name>
    <dbReference type="NCBI Taxonomy" id="1480154"/>
    <lineage>
        <taxon>Eukaryota</taxon>
        <taxon>Viridiplantae</taxon>
        <taxon>Streptophyta</taxon>
        <taxon>Embryophyta</taxon>
        <taxon>Marchantiophyta</taxon>
        <taxon>Marchantiopsida</taxon>
        <taxon>Marchantiidae</taxon>
        <taxon>Marchantiales</taxon>
        <taxon>Marchantiaceae</taxon>
        <taxon>Marchantia</taxon>
    </lineage>
</organism>
<evidence type="ECO:0000313" key="4">
    <source>
        <dbReference type="Proteomes" id="UP000077202"/>
    </source>
</evidence>
<feature type="coiled-coil region" evidence="1">
    <location>
        <begin position="176"/>
        <end position="203"/>
    </location>
</feature>
<feature type="region of interest" description="Disordered" evidence="2">
    <location>
        <begin position="55"/>
        <end position="74"/>
    </location>
</feature>
<gene>
    <name evidence="3" type="ORF">AXG93_2035s1790</name>
</gene>
<evidence type="ECO:0000256" key="2">
    <source>
        <dbReference type="SAM" id="MobiDB-lite"/>
    </source>
</evidence>
<keyword evidence="1" id="KW-0175">Coiled coil</keyword>
<evidence type="ECO:0000313" key="3">
    <source>
        <dbReference type="EMBL" id="OAE22795.1"/>
    </source>
</evidence>
<protein>
    <submittedName>
        <fullName evidence="3">Uncharacterized protein</fullName>
    </submittedName>
</protein>